<evidence type="ECO:0000256" key="1">
    <source>
        <dbReference type="ARBA" id="ARBA00001961"/>
    </source>
</evidence>
<dbReference type="GO" id="GO:0007435">
    <property type="term" value="P:salivary gland morphogenesis"/>
    <property type="evidence" value="ECO:0007669"/>
    <property type="project" value="EnsemblMetazoa"/>
</dbReference>
<dbReference type="EMBL" id="CM000364">
    <property type="protein sequence ID" value="EDX15022.1"/>
    <property type="molecule type" value="Genomic_DNA"/>
</dbReference>
<protein>
    <submittedName>
        <fullName evidence="11">GD17002</fullName>
    </submittedName>
</protein>
<evidence type="ECO:0000256" key="6">
    <source>
        <dbReference type="ARBA" id="ARBA00023004"/>
    </source>
</evidence>
<evidence type="ECO:0000256" key="2">
    <source>
        <dbReference type="ARBA" id="ARBA00022723"/>
    </source>
</evidence>
<evidence type="ECO:0000313" key="11">
    <source>
        <dbReference type="EMBL" id="EDX15022.1"/>
    </source>
</evidence>
<dbReference type="Bgee" id="FBgn0188590">
    <property type="expression patterns" value="Expressed in embryo and 2 other cell types or tissues"/>
</dbReference>
<dbReference type="OrthoDB" id="420380at2759"/>
<dbReference type="HOGENOM" id="CLU_354220_0_0_1"/>
<accession>B4R266</accession>
<evidence type="ECO:0000256" key="4">
    <source>
        <dbReference type="ARBA" id="ARBA00022964"/>
    </source>
</evidence>
<gene>
    <name evidence="11" type="primary">Dsim\GD17002</name>
    <name evidence="11" type="ORF">Dsim_GD17002</name>
</gene>
<dbReference type="Pfam" id="PF08336">
    <property type="entry name" value="P4Ha_N"/>
    <property type="match status" value="2"/>
</dbReference>
<dbReference type="OMA" id="PACLMEY"/>
<evidence type="ECO:0000256" key="9">
    <source>
        <dbReference type="SAM" id="SignalP"/>
    </source>
</evidence>
<dbReference type="PhylomeDB" id="B4R266"/>
<dbReference type="InterPro" id="IPR013547">
    <property type="entry name" value="P4H_N"/>
</dbReference>
<feature type="domain" description="Prolyl 4-hydroxylase alpha subunit" evidence="10">
    <location>
        <begin position="301"/>
        <end position="462"/>
    </location>
</feature>
<evidence type="ECO:0000256" key="8">
    <source>
        <dbReference type="SAM" id="MobiDB-lite"/>
    </source>
</evidence>
<dbReference type="Proteomes" id="UP000000304">
    <property type="component" value="Chromosome 3R"/>
</dbReference>
<keyword evidence="5" id="KW-0560">Oxidoreductase</keyword>
<dbReference type="GO" id="GO:0004656">
    <property type="term" value="F:procollagen-proline 4-dioxygenase activity"/>
    <property type="evidence" value="ECO:0007669"/>
    <property type="project" value="InterPro"/>
</dbReference>
<proteinExistence type="predicted"/>
<dbReference type="SMART" id="SM00702">
    <property type="entry name" value="P4Hc"/>
    <property type="match status" value="1"/>
</dbReference>
<organism evidence="11 12">
    <name type="scientific">Drosophila simulans</name>
    <name type="common">Fruit fly</name>
    <dbReference type="NCBI Taxonomy" id="7240"/>
    <lineage>
        <taxon>Eukaryota</taxon>
        <taxon>Metazoa</taxon>
        <taxon>Ecdysozoa</taxon>
        <taxon>Arthropoda</taxon>
        <taxon>Hexapoda</taxon>
        <taxon>Insecta</taxon>
        <taxon>Pterygota</taxon>
        <taxon>Neoptera</taxon>
        <taxon>Endopterygota</taxon>
        <taxon>Diptera</taxon>
        <taxon>Brachycera</taxon>
        <taxon>Muscomorpha</taxon>
        <taxon>Ephydroidea</taxon>
        <taxon>Drosophilidae</taxon>
        <taxon>Drosophila</taxon>
        <taxon>Sophophora</taxon>
    </lineage>
</organism>
<evidence type="ECO:0000256" key="7">
    <source>
        <dbReference type="SAM" id="Coils"/>
    </source>
</evidence>
<dbReference type="InterPro" id="IPR011990">
    <property type="entry name" value="TPR-like_helical_dom_sf"/>
</dbReference>
<dbReference type="InterPro" id="IPR045054">
    <property type="entry name" value="P4HA-like"/>
</dbReference>
<reference evidence="11 12" key="1">
    <citation type="journal article" date="2007" name="Nature">
        <title>Evolution of genes and genomes on the Drosophila phylogeny.</title>
        <authorList>
            <consortium name="Drosophila 12 Genomes Consortium"/>
            <person name="Clark A.G."/>
            <person name="Eisen M.B."/>
            <person name="Smith D.R."/>
            <person name="Bergman C.M."/>
            <person name="Oliver B."/>
            <person name="Markow T.A."/>
            <person name="Kaufman T.C."/>
            <person name="Kellis M."/>
            <person name="Gelbart W."/>
            <person name="Iyer V.N."/>
            <person name="Pollard D.A."/>
            <person name="Sackton T.B."/>
            <person name="Larracuente A.M."/>
            <person name="Singh N.D."/>
            <person name="Abad J.P."/>
            <person name="Abt D.N."/>
            <person name="Adryan B."/>
            <person name="Aguade M."/>
            <person name="Akashi H."/>
            <person name="Anderson W.W."/>
            <person name="Aquadro C.F."/>
            <person name="Ardell D.H."/>
            <person name="Arguello R."/>
            <person name="Artieri C.G."/>
            <person name="Barbash D.A."/>
            <person name="Barker D."/>
            <person name="Barsanti P."/>
            <person name="Batterham P."/>
            <person name="Batzoglou S."/>
            <person name="Begun D."/>
            <person name="Bhutkar A."/>
            <person name="Blanco E."/>
            <person name="Bosak S.A."/>
            <person name="Bradley R.K."/>
            <person name="Brand A.D."/>
            <person name="Brent M.R."/>
            <person name="Brooks A.N."/>
            <person name="Brown R.H."/>
            <person name="Butlin R.K."/>
            <person name="Caggese C."/>
            <person name="Calvi B.R."/>
            <person name="Bernardo de Carvalho A."/>
            <person name="Caspi A."/>
            <person name="Castrezana S."/>
            <person name="Celniker S.E."/>
            <person name="Chang J.L."/>
            <person name="Chapple C."/>
            <person name="Chatterji S."/>
            <person name="Chinwalla A."/>
            <person name="Civetta A."/>
            <person name="Clifton S.W."/>
            <person name="Comeron J.M."/>
            <person name="Costello J.C."/>
            <person name="Coyne J.A."/>
            <person name="Daub J."/>
            <person name="David R.G."/>
            <person name="Delcher A.L."/>
            <person name="Delehaunty K."/>
            <person name="Do C.B."/>
            <person name="Ebling H."/>
            <person name="Edwards K."/>
            <person name="Eickbush T."/>
            <person name="Evans J.D."/>
            <person name="Filipski A."/>
            <person name="Findeiss S."/>
            <person name="Freyhult E."/>
            <person name="Fulton L."/>
            <person name="Fulton R."/>
            <person name="Garcia A.C."/>
            <person name="Gardiner A."/>
            <person name="Garfield D.A."/>
            <person name="Garvin B.E."/>
            <person name="Gibson G."/>
            <person name="Gilbert D."/>
            <person name="Gnerre S."/>
            <person name="Godfrey J."/>
            <person name="Good R."/>
            <person name="Gotea V."/>
            <person name="Gravely B."/>
            <person name="Greenberg A.J."/>
            <person name="Griffiths-Jones S."/>
            <person name="Gross S."/>
            <person name="Guigo R."/>
            <person name="Gustafson E.A."/>
            <person name="Haerty W."/>
            <person name="Hahn M.W."/>
            <person name="Halligan D.L."/>
            <person name="Halpern A.L."/>
            <person name="Halter G.M."/>
            <person name="Han M.V."/>
            <person name="Heger A."/>
            <person name="Hillier L."/>
            <person name="Hinrichs A.S."/>
            <person name="Holmes I."/>
            <person name="Hoskins R.A."/>
            <person name="Hubisz M.J."/>
            <person name="Hultmark D."/>
            <person name="Huntley M.A."/>
            <person name="Jaffe D.B."/>
            <person name="Jagadeeshan S."/>
            <person name="Jeck W.R."/>
            <person name="Johnson J."/>
            <person name="Jones C.D."/>
            <person name="Jordan W.C."/>
            <person name="Karpen G.H."/>
            <person name="Kataoka E."/>
            <person name="Keightley P.D."/>
            <person name="Kheradpour P."/>
            <person name="Kirkness E.F."/>
            <person name="Koerich L.B."/>
            <person name="Kristiansen K."/>
            <person name="Kudrna D."/>
            <person name="Kulathinal R.J."/>
            <person name="Kumar S."/>
            <person name="Kwok R."/>
            <person name="Lander E."/>
            <person name="Langley C.H."/>
            <person name="Lapoint R."/>
            <person name="Lazzaro B.P."/>
            <person name="Lee S.J."/>
            <person name="Levesque L."/>
            <person name="Li R."/>
            <person name="Lin C.F."/>
            <person name="Lin M.F."/>
            <person name="Lindblad-Toh K."/>
            <person name="Llopart A."/>
            <person name="Long M."/>
            <person name="Low L."/>
            <person name="Lozovsky E."/>
            <person name="Lu J."/>
            <person name="Luo M."/>
            <person name="Machado C.A."/>
            <person name="Makalowski W."/>
            <person name="Marzo M."/>
            <person name="Matsuda M."/>
            <person name="Matzkin L."/>
            <person name="McAllister B."/>
            <person name="McBride C.S."/>
            <person name="McKernan B."/>
            <person name="McKernan K."/>
            <person name="Mendez-Lago M."/>
            <person name="Minx P."/>
            <person name="Mollenhauer M.U."/>
            <person name="Montooth K."/>
            <person name="Mount S.M."/>
            <person name="Mu X."/>
            <person name="Myers E."/>
            <person name="Negre B."/>
            <person name="Newfeld S."/>
            <person name="Nielsen R."/>
            <person name="Noor M.A."/>
            <person name="O'Grady P."/>
            <person name="Pachter L."/>
            <person name="Papaceit M."/>
            <person name="Parisi M.J."/>
            <person name="Parisi M."/>
            <person name="Parts L."/>
            <person name="Pedersen J.S."/>
            <person name="Pesole G."/>
            <person name="Phillippy A.M."/>
            <person name="Ponting C.P."/>
            <person name="Pop M."/>
            <person name="Porcelli D."/>
            <person name="Powell J.R."/>
            <person name="Prohaska S."/>
            <person name="Pruitt K."/>
            <person name="Puig M."/>
            <person name="Quesneville H."/>
            <person name="Ram K.R."/>
            <person name="Rand D."/>
            <person name="Rasmussen M.D."/>
            <person name="Reed L.K."/>
            <person name="Reenan R."/>
            <person name="Reily A."/>
            <person name="Remington K.A."/>
            <person name="Rieger T.T."/>
            <person name="Ritchie M.G."/>
            <person name="Robin C."/>
            <person name="Rogers Y.H."/>
            <person name="Rohde C."/>
            <person name="Rozas J."/>
            <person name="Rubenfield M.J."/>
            <person name="Ruiz A."/>
            <person name="Russo S."/>
            <person name="Salzberg S.L."/>
            <person name="Sanchez-Gracia A."/>
            <person name="Saranga D.J."/>
            <person name="Sato H."/>
            <person name="Schaeffer S.W."/>
            <person name="Schatz M.C."/>
            <person name="Schlenke T."/>
            <person name="Schwartz R."/>
            <person name="Segarra C."/>
            <person name="Singh R.S."/>
            <person name="Sirot L."/>
            <person name="Sirota M."/>
            <person name="Sisneros N.B."/>
            <person name="Smith C.D."/>
            <person name="Smith T.F."/>
            <person name="Spieth J."/>
            <person name="Stage D.E."/>
            <person name="Stark A."/>
            <person name="Stephan W."/>
            <person name="Strausberg R.L."/>
            <person name="Strempel S."/>
            <person name="Sturgill D."/>
            <person name="Sutton G."/>
            <person name="Sutton G.G."/>
            <person name="Tao W."/>
            <person name="Teichmann S."/>
            <person name="Tobari Y.N."/>
            <person name="Tomimura Y."/>
            <person name="Tsolas J.M."/>
            <person name="Valente V.L."/>
            <person name="Venter E."/>
            <person name="Venter J.C."/>
            <person name="Vicario S."/>
            <person name="Vieira F.G."/>
            <person name="Vilella A.J."/>
            <person name="Villasante A."/>
            <person name="Walenz B."/>
            <person name="Wang J."/>
            <person name="Wasserman M."/>
            <person name="Watts T."/>
            <person name="Wilson D."/>
            <person name="Wilson R.K."/>
            <person name="Wing R.A."/>
            <person name="Wolfner M.F."/>
            <person name="Wong A."/>
            <person name="Wong G.K."/>
            <person name="Wu C.I."/>
            <person name="Wu G."/>
            <person name="Yamamoto D."/>
            <person name="Yang H.P."/>
            <person name="Yang S.P."/>
            <person name="Yorke J.A."/>
            <person name="Yoshida K."/>
            <person name="Zdobnov E."/>
            <person name="Zhang P."/>
            <person name="Zhang Y."/>
            <person name="Zimin A.V."/>
            <person name="Baldwin J."/>
            <person name="Abdouelleil A."/>
            <person name="Abdulkadir J."/>
            <person name="Abebe A."/>
            <person name="Abera B."/>
            <person name="Abreu J."/>
            <person name="Acer S.C."/>
            <person name="Aftuck L."/>
            <person name="Alexander A."/>
            <person name="An P."/>
            <person name="Anderson E."/>
            <person name="Anderson S."/>
            <person name="Arachi H."/>
            <person name="Azer M."/>
            <person name="Bachantsang P."/>
            <person name="Barry A."/>
            <person name="Bayul T."/>
            <person name="Berlin A."/>
            <person name="Bessette D."/>
            <person name="Bloom T."/>
            <person name="Blye J."/>
            <person name="Boguslavskiy L."/>
            <person name="Bonnet C."/>
            <person name="Boukhgalter B."/>
            <person name="Bourzgui I."/>
            <person name="Brown A."/>
            <person name="Cahill P."/>
            <person name="Channer S."/>
            <person name="Cheshatsang Y."/>
            <person name="Chuda L."/>
            <person name="Citroen M."/>
            <person name="Collymore A."/>
            <person name="Cooke P."/>
            <person name="Costello M."/>
            <person name="D'Aco K."/>
            <person name="Daza R."/>
            <person name="De Haan G."/>
            <person name="DeGray S."/>
            <person name="DeMaso C."/>
            <person name="Dhargay N."/>
            <person name="Dooley K."/>
            <person name="Dooley E."/>
            <person name="Doricent M."/>
            <person name="Dorje P."/>
            <person name="Dorjee K."/>
            <person name="Dupes A."/>
            <person name="Elong R."/>
            <person name="Falk J."/>
            <person name="Farina A."/>
            <person name="Faro S."/>
            <person name="Ferguson D."/>
            <person name="Fisher S."/>
            <person name="Foley C.D."/>
            <person name="Franke A."/>
            <person name="Friedrich D."/>
            <person name="Gadbois L."/>
            <person name="Gearin G."/>
            <person name="Gearin C.R."/>
            <person name="Giannoukos G."/>
            <person name="Goode T."/>
            <person name="Graham J."/>
            <person name="Grandbois E."/>
            <person name="Grewal S."/>
            <person name="Gyaltsen K."/>
            <person name="Hafez N."/>
            <person name="Hagos B."/>
            <person name="Hall J."/>
            <person name="Henson C."/>
            <person name="Hollinger A."/>
            <person name="Honan T."/>
            <person name="Huard M.D."/>
            <person name="Hughes L."/>
            <person name="Hurhula B."/>
            <person name="Husby M.E."/>
            <person name="Kamat A."/>
            <person name="Kanga B."/>
            <person name="Kashin S."/>
            <person name="Khazanovich D."/>
            <person name="Kisner P."/>
            <person name="Lance K."/>
            <person name="Lara M."/>
            <person name="Lee W."/>
            <person name="Lennon N."/>
            <person name="Letendre F."/>
            <person name="LeVine R."/>
            <person name="Lipovsky A."/>
            <person name="Liu X."/>
            <person name="Liu J."/>
            <person name="Liu S."/>
            <person name="Lokyitsang T."/>
            <person name="Lokyitsang Y."/>
            <person name="Lubonja R."/>
            <person name="Lui A."/>
            <person name="MacDonald P."/>
            <person name="Magnisalis V."/>
            <person name="Maru K."/>
            <person name="Matthews C."/>
            <person name="McCusker W."/>
            <person name="McDonough S."/>
            <person name="Mehta T."/>
            <person name="Meldrim J."/>
            <person name="Meneus L."/>
            <person name="Mihai O."/>
            <person name="Mihalev A."/>
            <person name="Mihova T."/>
            <person name="Mittelman R."/>
            <person name="Mlenga V."/>
            <person name="Montmayeur A."/>
            <person name="Mulrain L."/>
            <person name="Navidi A."/>
            <person name="Naylor J."/>
            <person name="Negash T."/>
            <person name="Nguyen T."/>
            <person name="Nguyen N."/>
            <person name="Nicol R."/>
            <person name="Norbu C."/>
            <person name="Norbu N."/>
            <person name="Novod N."/>
            <person name="O'Neill B."/>
            <person name="Osman S."/>
            <person name="Markiewicz E."/>
            <person name="Oyono O.L."/>
            <person name="Patti C."/>
            <person name="Phunkhang P."/>
            <person name="Pierre F."/>
            <person name="Priest M."/>
            <person name="Raghuraman S."/>
            <person name="Rege F."/>
            <person name="Reyes R."/>
            <person name="Rise C."/>
            <person name="Rogov P."/>
            <person name="Ross K."/>
            <person name="Ryan E."/>
            <person name="Settipalli S."/>
            <person name="Shea T."/>
            <person name="Sherpa N."/>
            <person name="Shi L."/>
            <person name="Shih D."/>
            <person name="Sparrow T."/>
            <person name="Spaulding J."/>
            <person name="Stalker J."/>
            <person name="Stange-Thomann N."/>
            <person name="Stavropoulos S."/>
            <person name="Stone C."/>
            <person name="Strader C."/>
            <person name="Tesfaye S."/>
            <person name="Thomson T."/>
            <person name="Thoulutsang Y."/>
            <person name="Thoulutsang D."/>
            <person name="Topham K."/>
            <person name="Topping I."/>
            <person name="Tsamla T."/>
            <person name="Vassiliev H."/>
            <person name="Vo A."/>
            <person name="Wangchuk T."/>
            <person name="Wangdi T."/>
            <person name="Weiand M."/>
            <person name="Wilkinson J."/>
            <person name="Wilson A."/>
            <person name="Yadav S."/>
            <person name="Young G."/>
            <person name="Yu Q."/>
            <person name="Zembek L."/>
            <person name="Zhong D."/>
            <person name="Zimmer A."/>
            <person name="Zwirko Z."/>
            <person name="Jaffe D.B."/>
            <person name="Alvarez P."/>
            <person name="Brockman W."/>
            <person name="Butler J."/>
            <person name="Chin C."/>
            <person name="Gnerre S."/>
            <person name="Grabherr M."/>
            <person name="Kleber M."/>
            <person name="Mauceli E."/>
            <person name="MacCallum I."/>
        </authorList>
    </citation>
    <scope>NUCLEOTIDE SEQUENCE [LARGE SCALE GENOMIC DNA]</scope>
    <source>
        <strain evidence="12">white501</strain>
    </source>
</reference>
<feature type="chain" id="PRO_5002824831" evidence="9">
    <location>
        <begin position="19"/>
        <end position="793"/>
    </location>
</feature>
<evidence type="ECO:0000256" key="5">
    <source>
        <dbReference type="ARBA" id="ARBA00023002"/>
    </source>
</evidence>
<keyword evidence="12" id="KW-1185">Reference proteome</keyword>
<name>B4R266_DROSI</name>
<dbReference type="GO" id="GO:0005506">
    <property type="term" value="F:iron ion binding"/>
    <property type="evidence" value="ECO:0007669"/>
    <property type="project" value="InterPro"/>
</dbReference>
<dbReference type="Gene3D" id="1.25.40.10">
    <property type="entry name" value="Tetratricopeptide repeat domain"/>
    <property type="match status" value="2"/>
</dbReference>
<dbReference type="AlphaFoldDB" id="B4R266"/>
<dbReference type="PANTHER" id="PTHR10869:SF216">
    <property type="entry name" value="PROCOLLAGEN-PROLINE 4-DIOXYGENASE"/>
    <property type="match status" value="1"/>
</dbReference>
<dbReference type="Gene3D" id="6.10.140.1460">
    <property type="match status" value="2"/>
</dbReference>
<keyword evidence="6" id="KW-0408">Iron</keyword>
<dbReference type="Gene3D" id="2.60.120.620">
    <property type="entry name" value="q2cbj1_9rhob like domain"/>
    <property type="match status" value="1"/>
</dbReference>
<dbReference type="InterPro" id="IPR006620">
    <property type="entry name" value="Pro_4_hyd_alph"/>
</dbReference>
<evidence type="ECO:0000256" key="3">
    <source>
        <dbReference type="ARBA" id="ARBA00022896"/>
    </source>
</evidence>
<dbReference type="SMR" id="B4R266"/>
<feature type="coiled-coil region" evidence="7">
    <location>
        <begin position="449"/>
        <end position="476"/>
    </location>
</feature>
<dbReference type="GO" id="GO:0031418">
    <property type="term" value="F:L-ascorbic acid binding"/>
    <property type="evidence" value="ECO:0007669"/>
    <property type="project" value="UniProtKB-KW"/>
</dbReference>
<keyword evidence="4" id="KW-0223">Dioxygenase</keyword>
<sequence length="793" mass="91057">MFRLSIILPLICVFSVNGDYYSAISELERLLDVEAFIVEKFDEYLERAQQEQENLKRFLDQIDEQQNDRGDLEEYFGNPINAFITIKRLVHDWKFNVFDPLFDSSNFETYKNNLSDSLEKINFKGPTQEDLHGATRALLRLQNIYQLNTDHLASGVLLPGEKNPLGTSLSASDCFELGKNLCQIKEYSYASEWLLEARKRLHAHKLNNEILDKKPDHEDALKNKILYEGQLARERSFVPREQAELPQKEQKESYKLYTQVCRGELHQSPRDQRNLRCWLSHQGVPYYHLSPFKIEQLNIDPYVAYVHEVLWDSEIDTIMEHGKGNMERSKVGQIENSTTTEVRISRNTWLWYDANPWLSKIKQRLEDVTGLSTESAEPLQLVNYGIGGQYEPHFDFVEDDGQNVFSWKGNRLLTALFYLFLLVESFAGANFARGEEQLEALLYTETQLIDGLRDYIERLELQLEEIRRETSAIEEIHSQVDSVEEYMGNPLNVFGILQRFESVWPGLEQKANATLEIGFGERLSDRELTLPSEEDYEESLNHLLHLQSVYELDSNSLSLGVVNGFKLGSSMSWGDCLEVARKSDFPVAKFWLESALEKLPSASENSTESQRERESGRVHILEATLNIEYRAGELSRALATAEELLLLLPMNQGIQKAKRKIEKAMAKNELPKGRGQKSKPKKQKSKSTEQLLIEEICRGATQQVSTGSRFNQCQLDGSSPWLLLQPSRLEPISSDPYIVLHHDVLTPKESGELLELIDEEDAKGVSYQSLKLSKLAQKKLEGLVVFWDLRVGT</sequence>
<evidence type="ECO:0000259" key="10">
    <source>
        <dbReference type="SMART" id="SM00702"/>
    </source>
</evidence>
<feature type="region of interest" description="Disordered" evidence="8">
    <location>
        <begin position="666"/>
        <end position="688"/>
    </location>
</feature>
<keyword evidence="7" id="KW-0175">Coiled coil</keyword>
<feature type="signal peptide" evidence="9">
    <location>
        <begin position="1"/>
        <end position="18"/>
    </location>
</feature>
<keyword evidence="9" id="KW-0732">Signal</keyword>
<keyword evidence="2" id="KW-0479">Metal-binding</keyword>
<feature type="compositionally biased region" description="Basic residues" evidence="8">
    <location>
        <begin position="674"/>
        <end position="685"/>
    </location>
</feature>
<dbReference type="PANTHER" id="PTHR10869">
    <property type="entry name" value="PROLYL 4-HYDROXYLASE ALPHA SUBUNIT"/>
    <property type="match status" value="1"/>
</dbReference>
<comment type="cofactor">
    <cofactor evidence="1">
        <name>L-ascorbate</name>
        <dbReference type="ChEBI" id="CHEBI:38290"/>
    </cofactor>
</comment>
<dbReference type="GO" id="GO:0005783">
    <property type="term" value="C:endoplasmic reticulum"/>
    <property type="evidence" value="ECO:0007669"/>
    <property type="project" value="EnsemblMetazoa"/>
</dbReference>
<keyword evidence="3" id="KW-0847">Vitamin C</keyword>
<feature type="coiled-coil region" evidence="7">
    <location>
        <begin position="41"/>
        <end position="75"/>
    </location>
</feature>
<evidence type="ECO:0000313" key="12">
    <source>
        <dbReference type="Proteomes" id="UP000000304"/>
    </source>
</evidence>